<dbReference type="Pfam" id="PF00990">
    <property type="entry name" value="GGDEF"/>
    <property type="match status" value="1"/>
</dbReference>
<dbReference type="SMART" id="SM00052">
    <property type="entry name" value="EAL"/>
    <property type="match status" value="1"/>
</dbReference>
<dbReference type="InterPro" id="IPR000700">
    <property type="entry name" value="PAS-assoc_C"/>
</dbReference>
<evidence type="ECO:0000313" key="6">
    <source>
        <dbReference type="Proteomes" id="UP000013042"/>
    </source>
</evidence>
<dbReference type="InterPro" id="IPR043128">
    <property type="entry name" value="Rev_trsase/Diguanyl_cyclase"/>
</dbReference>
<dbReference type="Proteomes" id="UP000013042">
    <property type="component" value="Unassembled WGS sequence"/>
</dbReference>
<dbReference type="SUPFAM" id="SSF55073">
    <property type="entry name" value="Nucleotide cyclase"/>
    <property type="match status" value="1"/>
</dbReference>
<dbReference type="InterPro" id="IPR052155">
    <property type="entry name" value="Biofilm_reg_signaling"/>
</dbReference>
<dbReference type="PANTHER" id="PTHR44757:SF2">
    <property type="entry name" value="BIOFILM ARCHITECTURE MAINTENANCE PROTEIN MBAA"/>
    <property type="match status" value="1"/>
</dbReference>
<proteinExistence type="predicted"/>
<dbReference type="GO" id="GO:0003824">
    <property type="term" value="F:catalytic activity"/>
    <property type="evidence" value="ECO:0007669"/>
    <property type="project" value="UniProtKB-ARBA"/>
</dbReference>
<dbReference type="NCBIfam" id="TIGR00254">
    <property type="entry name" value="GGDEF"/>
    <property type="match status" value="1"/>
</dbReference>
<dbReference type="InterPro" id="IPR035919">
    <property type="entry name" value="EAL_sf"/>
</dbReference>
<dbReference type="SMART" id="SM00267">
    <property type="entry name" value="GGDEF"/>
    <property type="match status" value="1"/>
</dbReference>
<dbReference type="EMBL" id="AMXD01000118">
    <property type="protein sequence ID" value="ENO83706.1"/>
    <property type="molecule type" value="Genomic_DNA"/>
</dbReference>
<dbReference type="FunFam" id="3.30.70.270:FF:000001">
    <property type="entry name" value="Diguanylate cyclase domain protein"/>
    <property type="match status" value="1"/>
</dbReference>
<dbReference type="PROSITE" id="PS50883">
    <property type="entry name" value="EAL"/>
    <property type="match status" value="1"/>
</dbReference>
<dbReference type="Pfam" id="PF13426">
    <property type="entry name" value="PAS_9"/>
    <property type="match status" value="1"/>
</dbReference>
<feature type="domain" description="EAL" evidence="3">
    <location>
        <begin position="238"/>
        <end position="408"/>
    </location>
</feature>
<dbReference type="Pfam" id="PF00563">
    <property type="entry name" value="EAL"/>
    <property type="match status" value="1"/>
</dbReference>
<gene>
    <name evidence="5" type="ORF">C665_15343</name>
</gene>
<dbReference type="CDD" id="cd01948">
    <property type="entry name" value="EAL"/>
    <property type="match status" value="1"/>
</dbReference>
<dbReference type="SMART" id="SM00086">
    <property type="entry name" value="PAC"/>
    <property type="match status" value="1"/>
</dbReference>
<dbReference type="PANTHER" id="PTHR44757">
    <property type="entry name" value="DIGUANYLATE CYCLASE DGCP"/>
    <property type="match status" value="1"/>
</dbReference>
<dbReference type="Gene3D" id="3.30.450.20">
    <property type="entry name" value="PAS domain"/>
    <property type="match status" value="1"/>
</dbReference>
<dbReference type="InterPro" id="IPR035965">
    <property type="entry name" value="PAS-like_dom_sf"/>
</dbReference>
<protein>
    <submittedName>
        <fullName evidence="5">Sensory box/GGDEF family protein</fullName>
    </submittedName>
</protein>
<evidence type="ECO:0000259" key="2">
    <source>
        <dbReference type="PROSITE" id="PS50113"/>
    </source>
</evidence>
<reference evidence="5 6" key="1">
    <citation type="submission" date="2012-09" db="EMBL/GenBank/DDBJ databases">
        <title>Draft Genome Sequences of 6 Strains from Genus Thauera.</title>
        <authorList>
            <person name="Liu B."/>
            <person name="Shapleigh J.P."/>
            <person name="Frostegard A.H."/>
        </authorList>
    </citation>
    <scope>NUCLEOTIDE SEQUENCE [LARGE SCALE GENOMIC DNA]</scope>
    <source>
        <strain evidence="5 6">S2</strain>
    </source>
</reference>
<evidence type="ECO:0000259" key="4">
    <source>
        <dbReference type="PROSITE" id="PS50887"/>
    </source>
</evidence>
<dbReference type="PROSITE" id="PS50887">
    <property type="entry name" value="GGDEF"/>
    <property type="match status" value="1"/>
</dbReference>
<dbReference type="InterPro" id="IPR001610">
    <property type="entry name" value="PAC"/>
</dbReference>
<feature type="region of interest" description="Disordered" evidence="1">
    <location>
        <begin position="325"/>
        <end position="357"/>
    </location>
</feature>
<dbReference type="Gene3D" id="3.20.20.450">
    <property type="entry name" value="EAL domain"/>
    <property type="match status" value="1"/>
</dbReference>
<dbReference type="InterPro" id="IPR001633">
    <property type="entry name" value="EAL_dom"/>
</dbReference>
<organism evidence="5 6">
    <name type="scientific">Thauera aminoaromatica S2</name>
    <dbReference type="NCBI Taxonomy" id="1234381"/>
    <lineage>
        <taxon>Bacteria</taxon>
        <taxon>Pseudomonadati</taxon>
        <taxon>Pseudomonadota</taxon>
        <taxon>Betaproteobacteria</taxon>
        <taxon>Rhodocyclales</taxon>
        <taxon>Zoogloeaceae</taxon>
        <taxon>Thauera</taxon>
    </lineage>
</organism>
<evidence type="ECO:0000256" key="1">
    <source>
        <dbReference type="SAM" id="MobiDB-lite"/>
    </source>
</evidence>
<dbReference type="Gene3D" id="3.30.70.270">
    <property type="match status" value="1"/>
</dbReference>
<comment type="caution">
    <text evidence="5">The sequence shown here is derived from an EMBL/GenBank/DDBJ whole genome shotgun (WGS) entry which is preliminary data.</text>
</comment>
<dbReference type="InterPro" id="IPR000160">
    <property type="entry name" value="GGDEF_dom"/>
</dbReference>
<dbReference type="PROSITE" id="PS50113">
    <property type="entry name" value="PAC"/>
    <property type="match status" value="1"/>
</dbReference>
<sequence length="408" mass="44360">MDDGYAEIRHAIASGSEGTTVLDLRREDGERRWVELFLAPVRNEADAVTHYVGGLNDVTRRKDAEERLNHLASHDPLTGLPNRMLFHDRLRHAIARRNHGALAVLFLDLDRFKQVNDGYGHDVGDALLREVAARLSSCLRAEDTVARFGGDEFVVLIEDLPGTAFAAKIAARLAEPVLIGGRTLPVSASVGIALHPRDGRDPQTLLKNADTAMYRAKESGRGGFCFYAGEMNAQAHRRLDLENGLRRALAEGRLEVHCQSQVSPGDGRLCGVEALVRWRHPREGTIGPDEFIPIAEETGLIVPLGEHVLRTACLRGRPAALARTARIRSPLRPASERRPSRTPDAGAARTQRPTALSSILPRPRITVRFARSIACSSASASSSRPCACSSTARRACTCTARCGSSSSP</sequence>
<feature type="domain" description="GGDEF" evidence="4">
    <location>
        <begin position="100"/>
        <end position="229"/>
    </location>
</feature>
<evidence type="ECO:0000259" key="3">
    <source>
        <dbReference type="PROSITE" id="PS50883"/>
    </source>
</evidence>
<dbReference type="InterPro" id="IPR000014">
    <property type="entry name" value="PAS"/>
</dbReference>
<evidence type="ECO:0000313" key="5">
    <source>
        <dbReference type="EMBL" id="ENO83706.1"/>
    </source>
</evidence>
<accession>N6XPT1</accession>
<name>N6XPT1_THASP</name>
<dbReference type="CDD" id="cd01949">
    <property type="entry name" value="GGDEF"/>
    <property type="match status" value="1"/>
</dbReference>
<dbReference type="SUPFAM" id="SSF141868">
    <property type="entry name" value="EAL domain-like"/>
    <property type="match status" value="1"/>
</dbReference>
<dbReference type="InterPro" id="IPR029787">
    <property type="entry name" value="Nucleotide_cyclase"/>
</dbReference>
<dbReference type="NCBIfam" id="TIGR00229">
    <property type="entry name" value="sensory_box"/>
    <property type="match status" value="1"/>
</dbReference>
<feature type="domain" description="PAC" evidence="2">
    <location>
        <begin position="18"/>
        <end position="70"/>
    </location>
</feature>
<dbReference type="SUPFAM" id="SSF55785">
    <property type="entry name" value="PYP-like sensor domain (PAS domain)"/>
    <property type="match status" value="1"/>
</dbReference>
<dbReference type="AlphaFoldDB" id="N6XPT1"/>